<evidence type="ECO:0000313" key="1">
    <source>
        <dbReference type="EMBL" id="MRV73228.1"/>
    </source>
</evidence>
<dbReference type="AlphaFoldDB" id="A0A7X2INW2"/>
<organism evidence="1 2">
    <name type="scientific">Pseudoduganella rivuli</name>
    <dbReference type="NCBI Taxonomy" id="2666085"/>
    <lineage>
        <taxon>Bacteria</taxon>
        <taxon>Pseudomonadati</taxon>
        <taxon>Pseudomonadota</taxon>
        <taxon>Betaproteobacteria</taxon>
        <taxon>Burkholderiales</taxon>
        <taxon>Oxalobacteraceae</taxon>
        <taxon>Telluria group</taxon>
        <taxon>Pseudoduganella</taxon>
    </lineage>
</organism>
<dbReference type="Proteomes" id="UP000446768">
    <property type="component" value="Unassembled WGS sequence"/>
</dbReference>
<protein>
    <submittedName>
        <fullName evidence="1">Uncharacterized protein</fullName>
    </submittedName>
</protein>
<proteinExistence type="predicted"/>
<name>A0A7X2INW2_9BURK</name>
<evidence type="ECO:0000313" key="2">
    <source>
        <dbReference type="Proteomes" id="UP000446768"/>
    </source>
</evidence>
<keyword evidence="2" id="KW-1185">Reference proteome</keyword>
<sequence>MISPLNPLPGYTVYQPPAVEETGNDNALLPTVAVSLSENASVVATLGGAKSSTQVYTAAGLLSAFQQAGTLPGAPQIPDAGSYQPGDAQQWQNQLIAATLAQPPQTSGAYTGAPLLPTLNGAPAAASWANTLKARPGLASTAVANAYNQSIVSSFSTYA</sequence>
<gene>
    <name evidence="1" type="ORF">GJ700_16070</name>
</gene>
<comment type="caution">
    <text evidence="1">The sequence shown here is derived from an EMBL/GenBank/DDBJ whole genome shotgun (WGS) entry which is preliminary data.</text>
</comment>
<dbReference type="EMBL" id="WKJJ01000009">
    <property type="protein sequence ID" value="MRV73228.1"/>
    <property type="molecule type" value="Genomic_DNA"/>
</dbReference>
<reference evidence="1 2" key="1">
    <citation type="submission" date="2019-11" db="EMBL/GenBank/DDBJ databases">
        <title>Novel species isolated from a subtropical stream in China.</title>
        <authorList>
            <person name="Lu H."/>
        </authorList>
    </citation>
    <scope>NUCLEOTIDE SEQUENCE [LARGE SCALE GENOMIC DNA]</scope>
    <source>
        <strain evidence="1 2">FT92W</strain>
    </source>
</reference>
<accession>A0A7X2INW2</accession>
<dbReference type="RefSeq" id="WP_154375574.1">
    <property type="nucleotide sequence ID" value="NZ_WKJJ01000009.1"/>
</dbReference>